<reference evidence="2 3" key="1">
    <citation type="journal article" date="2016" name="Nat. Commun.">
        <title>Thousands of microbial genomes shed light on interconnected biogeochemical processes in an aquifer system.</title>
        <authorList>
            <person name="Anantharaman K."/>
            <person name="Brown C.T."/>
            <person name="Hug L.A."/>
            <person name="Sharon I."/>
            <person name="Castelle C.J."/>
            <person name="Probst A.J."/>
            <person name="Thomas B.C."/>
            <person name="Singh A."/>
            <person name="Wilkins M.J."/>
            <person name="Karaoz U."/>
            <person name="Brodie E.L."/>
            <person name="Williams K.H."/>
            <person name="Hubbard S.S."/>
            <person name="Banfield J.F."/>
        </authorList>
    </citation>
    <scope>NUCLEOTIDE SEQUENCE [LARGE SCALE GENOMIC DNA]</scope>
</reference>
<dbReference type="Proteomes" id="UP000176451">
    <property type="component" value="Unassembled WGS sequence"/>
</dbReference>
<dbReference type="PIRSF" id="PIRSF019169">
    <property type="entry name" value="PilM"/>
    <property type="match status" value="1"/>
</dbReference>
<proteinExistence type="predicted"/>
<evidence type="ECO:0000259" key="1">
    <source>
        <dbReference type="SMART" id="SM00842"/>
    </source>
</evidence>
<evidence type="ECO:0000313" key="2">
    <source>
        <dbReference type="EMBL" id="OGD65352.1"/>
    </source>
</evidence>
<accession>A0A1F5ED63</accession>
<dbReference type="STRING" id="1797469.A3F08_02135"/>
<evidence type="ECO:0000313" key="3">
    <source>
        <dbReference type="Proteomes" id="UP000176451"/>
    </source>
</evidence>
<comment type="caution">
    <text evidence="2">The sequence shown here is derived from an EMBL/GenBank/DDBJ whole genome shotgun (WGS) entry which is preliminary data.</text>
</comment>
<protein>
    <recommendedName>
        <fullName evidence="1">SHS2 domain-containing protein</fullName>
    </recommendedName>
</protein>
<dbReference type="PANTHER" id="PTHR32432">
    <property type="entry name" value="CELL DIVISION PROTEIN FTSA-RELATED"/>
    <property type="match status" value="1"/>
</dbReference>
<dbReference type="AlphaFoldDB" id="A0A1F5ED63"/>
<name>A0A1F5ED63_9BACT</name>
<dbReference type="InterPro" id="IPR003494">
    <property type="entry name" value="SHS2_FtsA"/>
</dbReference>
<gene>
    <name evidence="2" type="ORF">A3F08_02135</name>
</gene>
<dbReference type="Pfam" id="PF11104">
    <property type="entry name" value="PilM_2"/>
    <property type="match status" value="1"/>
</dbReference>
<dbReference type="GO" id="GO:0051301">
    <property type="term" value="P:cell division"/>
    <property type="evidence" value="ECO:0007669"/>
    <property type="project" value="InterPro"/>
</dbReference>
<dbReference type="SMART" id="SM00842">
    <property type="entry name" value="FtsA"/>
    <property type="match status" value="1"/>
</dbReference>
<dbReference type="CDD" id="cd24049">
    <property type="entry name" value="ASKHA_NBD_PilM"/>
    <property type="match status" value="1"/>
</dbReference>
<feature type="domain" description="SHS2" evidence="1">
    <location>
        <begin position="12"/>
        <end position="182"/>
    </location>
</feature>
<dbReference type="InterPro" id="IPR050696">
    <property type="entry name" value="FtsA/MreB"/>
</dbReference>
<dbReference type="InterPro" id="IPR043129">
    <property type="entry name" value="ATPase_NBD"/>
</dbReference>
<dbReference type="Gene3D" id="3.30.1490.300">
    <property type="match status" value="1"/>
</dbReference>
<organism evidence="2 3">
    <name type="scientific">Candidatus Berkelbacteria bacterium RIFCSPHIGHO2_12_FULL_36_9</name>
    <dbReference type="NCBI Taxonomy" id="1797469"/>
    <lineage>
        <taxon>Bacteria</taxon>
        <taxon>Candidatus Berkelbacteria</taxon>
    </lineage>
</organism>
<dbReference type="NCBIfam" id="TIGR01175">
    <property type="entry name" value="pilM"/>
    <property type="match status" value="1"/>
</dbReference>
<dbReference type="EMBL" id="MEZV01000060">
    <property type="protein sequence ID" value="OGD65352.1"/>
    <property type="molecule type" value="Genomic_DNA"/>
</dbReference>
<sequence length="351" mass="38592">MFENILETKKEYFGLDIGHATIKIIDLAKSGKDFSLRSHNEVPISPNAMGTSGISNKNELAQVIKKALETAKPRKIIAKAVCSALPETVVFSKVIKMPKMKGNDLAKAVPFEAAEFFPIPLSEMNLDWHVIDTQNNPEAKEMEILVIAASKVLVKDYLEIFNLAGLELIALETKAIAAARAVLLPEEKDRYVLVDFGSEASSVCIVENGVVKNTGTIKTGGNAITRGLVTVLKIKPEEAEKIKKTSGIEPGKKDEKNLAVIRALFPIIEEVNNSIKYFQTRVEKDAKIKQIKIYGGAARLPNLTDYLQKNLNIPTVLANPWTRIKTRPSEAVPAQDALKYTTAIGLAMREL</sequence>
<dbReference type="InterPro" id="IPR005883">
    <property type="entry name" value="PilM"/>
</dbReference>
<dbReference type="SUPFAM" id="SSF53067">
    <property type="entry name" value="Actin-like ATPase domain"/>
    <property type="match status" value="2"/>
</dbReference>
<dbReference type="PANTHER" id="PTHR32432:SF3">
    <property type="entry name" value="ETHANOLAMINE UTILIZATION PROTEIN EUTJ"/>
    <property type="match status" value="1"/>
</dbReference>
<dbReference type="Gene3D" id="3.30.420.40">
    <property type="match status" value="2"/>
</dbReference>